<dbReference type="Proteomes" id="UP000308760">
    <property type="component" value="Unassembled WGS sequence"/>
</dbReference>
<dbReference type="SUPFAM" id="SSF55811">
    <property type="entry name" value="Nudix"/>
    <property type="match status" value="1"/>
</dbReference>
<evidence type="ECO:0000256" key="3">
    <source>
        <dbReference type="ARBA" id="ARBA00022842"/>
    </source>
</evidence>
<protein>
    <submittedName>
        <fullName evidence="5">NUDIX domain-containing protein</fullName>
    </submittedName>
</protein>
<feature type="domain" description="Nudix hydrolase" evidence="4">
    <location>
        <begin position="9"/>
        <end position="151"/>
    </location>
</feature>
<keyword evidence="6" id="KW-1185">Reference proteome</keyword>
<dbReference type="AlphaFoldDB" id="A0A4V4HS62"/>
<reference evidence="6" key="1">
    <citation type="submission" date="2019-04" db="EMBL/GenBank/DDBJ databases">
        <title>Nocardioides xinjiangensis sp. nov.</title>
        <authorList>
            <person name="Liu S."/>
        </authorList>
    </citation>
    <scope>NUCLEOTIDE SEQUENCE [LARGE SCALE GENOMIC DNA]</scope>
    <source>
        <strain evidence="6">18</strain>
    </source>
</reference>
<evidence type="ECO:0000313" key="6">
    <source>
        <dbReference type="Proteomes" id="UP000308760"/>
    </source>
</evidence>
<name>A0A4V4HS62_9ACTN</name>
<dbReference type="InterPro" id="IPR020084">
    <property type="entry name" value="NUDIX_hydrolase_CS"/>
</dbReference>
<dbReference type="CDD" id="cd04685">
    <property type="entry name" value="NUDIX_Hydrolase"/>
    <property type="match status" value="1"/>
</dbReference>
<dbReference type="OrthoDB" id="3214694at2"/>
<evidence type="ECO:0000256" key="2">
    <source>
        <dbReference type="ARBA" id="ARBA00022801"/>
    </source>
</evidence>
<evidence type="ECO:0000259" key="4">
    <source>
        <dbReference type="PROSITE" id="PS51462"/>
    </source>
</evidence>
<dbReference type="InterPro" id="IPR000086">
    <property type="entry name" value="NUDIX_hydrolase_dom"/>
</dbReference>
<proteinExistence type="predicted"/>
<dbReference type="RefSeq" id="WP_136535301.1">
    <property type="nucleotide sequence ID" value="NZ_STGY01000056.1"/>
</dbReference>
<dbReference type="Pfam" id="PF00293">
    <property type="entry name" value="NUDIX"/>
    <property type="match status" value="1"/>
</dbReference>
<dbReference type="PANTHER" id="PTHR43046:SF12">
    <property type="entry name" value="GDP-MANNOSE MANNOSYL HYDROLASE"/>
    <property type="match status" value="1"/>
</dbReference>
<dbReference type="PANTHER" id="PTHR43046">
    <property type="entry name" value="GDP-MANNOSE MANNOSYL HYDROLASE"/>
    <property type="match status" value="1"/>
</dbReference>
<organism evidence="5 6">
    <name type="scientific">Glycomyces buryatensis</name>
    <dbReference type="NCBI Taxonomy" id="2570927"/>
    <lineage>
        <taxon>Bacteria</taxon>
        <taxon>Bacillati</taxon>
        <taxon>Actinomycetota</taxon>
        <taxon>Actinomycetes</taxon>
        <taxon>Glycomycetales</taxon>
        <taxon>Glycomycetaceae</taxon>
        <taxon>Glycomyces</taxon>
    </lineage>
</organism>
<dbReference type="Gene3D" id="3.90.79.10">
    <property type="entry name" value="Nucleoside Triphosphate Pyrophosphohydrolase"/>
    <property type="match status" value="1"/>
</dbReference>
<dbReference type="EMBL" id="STGY01000056">
    <property type="protein sequence ID" value="THV40526.1"/>
    <property type="molecule type" value="Genomic_DNA"/>
</dbReference>
<evidence type="ECO:0000256" key="1">
    <source>
        <dbReference type="ARBA" id="ARBA00001946"/>
    </source>
</evidence>
<dbReference type="PROSITE" id="PS00893">
    <property type="entry name" value="NUDIX_BOX"/>
    <property type="match status" value="1"/>
</dbReference>
<accession>A0A4V4HS62</accession>
<comment type="cofactor">
    <cofactor evidence="1">
        <name>Mg(2+)</name>
        <dbReference type="ChEBI" id="CHEBI:18420"/>
    </cofactor>
</comment>
<comment type="caution">
    <text evidence="5">The sequence shown here is derived from an EMBL/GenBank/DDBJ whole genome shotgun (WGS) entry which is preliminary data.</text>
</comment>
<sequence>MATNPEGLIFRRAARVLIVDEDDRVLLFYGSGLIVQDGDYYFTVGGGVEDGESLAEAAAREVFEETGLRVTPDELGPLVAHLEGAWTTHTGTRFYSDDNFFFLRTKHFEPVFDGLEEGEEKEIDHAAWLTLEELAASETDYIFPIGLAGVLGRLLSGETLTSPIELEWINLWSDRNVQ</sequence>
<gene>
    <name evidence="5" type="ORF">FAB82_14750</name>
</gene>
<dbReference type="GO" id="GO:0016787">
    <property type="term" value="F:hydrolase activity"/>
    <property type="evidence" value="ECO:0007669"/>
    <property type="project" value="UniProtKB-KW"/>
</dbReference>
<reference evidence="5 6" key="2">
    <citation type="submission" date="2019-05" db="EMBL/GenBank/DDBJ databases">
        <title>Glycomyces buryatensis sp. nov.</title>
        <authorList>
            <person name="Nikitina E."/>
        </authorList>
    </citation>
    <scope>NUCLEOTIDE SEQUENCE [LARGE SCALE GENOMIC DNA]</scope>
    <source>
        <strain evidence="5 6">18</strain>
    </source>
</reference>
<dbReference type="InterPro" id="IPR015797">
    <property type="entry name" value="NUDIX_hydrolase-like_dom_sf"/>
</dbReference>
<keyword evidence="3" id="KW-0460">Magnesium</keyword>
<evidence type="ECO:0000313" key="5">
    <source>
        <dbReference type="EMBL" id="THV40526.1"/>
    </source>
</evidence>
<dbReference type="PROSITE" id="PS51462">
    <property type="entry name" value="NUDIX"/>
    <property type="match status" value="1"/>
</dbReference>
<keyword evidence="2" id="KW-0378">Hydrolase</keyword>